<organism evidence="2">
    <name type="scientific">marine metagenome</name>
    <dbReference type="NCBI Taxonomy" id="408172"/>
    <lineage>
        <taxon>unclassified sequences</taxon>
        <taxon>metagenomes</taxon>
        <taxon>ecological metagenomes</taxon>
    </lineage>
</organism>
<evidence type="ECO:0000313" key="2">
    <source>
        <dbReference type="EMBL" id="SVE42351.1"/>
    </source>
</evidence>
<feature type="transmembrane region" description="Helical" evidence="1">
    <location>
        <begin position="20"/>
        <end position="38"/>
    </location>
</feature>
<dbReference type="EMBL" id="UINC01216275">
    <property type="protein sequence ID" value="SVE42351.1"/>
    <property type="molecule type" value="Genomic_DNA"/>
</dbReference>
<feature type="non-terminal residue" evidence="2">
    <location>
        <position position="104"/>
    </location>
</feature>
<accession>A0A383DDA5</accession>
<reference evidence="2" key="1">
    <citation type="submission" date="2018-05" db="EMBL/GenBank/DDBJ databases">
        <authorList>
            <person name="Lanie J.A."/>
            <person name="Ng W.-L."/>
            <person name="Kazmierczak K.M."/>
            <person name="Andrzejewski T.M."/>
            <person name="Davidsen T.M."/>
            <person name="Wayne K.J."/>
            <person name="Tettelin H."/>
            <person name="Glass J.I."/>
            <person name="Rusch D."/>
            <person name="Podicherti R."/>
            <person name="Tsui H.-C.T."/>
            <person name="Winkler M.E."/>
        </authorList>
    </citation>
    <scope>NUCLEOTIDE SEQUENCE</scope>
</reference>
<proteinExistence type="predicted"/>
<keyword evidence="1" id="KW-0812">Transmembrane</keyword>
<feature type="transmembrane region" description="Helical" evidence="1">
    <location>
        <begin position="50"/>
        <end position="69"/>
    </location>
</feature>
<gene>
    <name evidence="2" type="ORF">METZ01_LOCUS495205</name>
</gene>
<evidence type="ECO:0000256" key="1">
    <source>
        <dbReference type="SAM" id="Phobius"/>
    </source>
</evidence>
<keyword evidence="1" id="KW-0472">Membrane</keyword>
<keyword evidence="1" id="KW-1133">Transmembrane helix</keyword>
<name>A0A383DDA5_9ZZZZ</name>
<protein>
    <submittedName>
        <fullName evidence="2">Uncharacterized protein</fullName>
    </submittedName>
</protein>
<sequence length="104" mass="12484">MNIIQQRIQTFRCSDRLFDLFLLFLSARFAIVAERLYHSRSWHALDPVSFNFYALIIIFIIWLILIMVFESDLTYRRTHFWNIVKNTTLISFIGVTTTITLDYL</sequence>
<dbReference type="AlphaFoldDB" id="A0A383DDA5"/>